<evidence type="ECO:0000256" key="1">
    <source>
        <dbReference type="SAM" id="MobiDB-lite"/>
    </source>
</evidence>
<sequence length="128" mass="14169">MASILTLSKRQPDLLADNQTEEVFQHNPPASNKQEGAPKNKDNSIPHELAADGSRAKPTVRDYVNAQRILGGSAHAEHLILELNAAANVNRGPAGVFESSRVHWDLLLGRDETIFPSDYLNYDSMMKY</sequence>
<evidence type="ECO:0000313" key="3">
    <source>
        <dbReference type="Proteomes" id="UP001177023"/>
    </source>
</evidence>
<dbReference type="EMBL" id="CATQJA010002653">
    <property type="protein sequence ID" value="CAJ0578108.1"/>
    <property type="molecule type" value="Genomic_DNA"/>
</dbReference>
<organism evidence="2 3">
    <name type="scientific">Mesorhabditis spiculigera</name>
    <dbReference type="NCBI Taxonomy" id="96644"/>
    <lineage>
        <taxon>Eukaryota</taxon>
        <taxon>Metazoa</taxon>
        <taxon>Ecdysozoa</taxon>
        <taxon>Nematoda</taxon>
        <taxon>Chromadorea</taxon>
        <taxon>Rhabditida</taxon>
        <taxon>Rhabditina</taxon>
        <taxon>Rhabditomorpha</taxon>
        <taxon>Rhabditoidea</taxon>
        <taxon>Rhabditidae</taxon>
        <taxon>Mesorhabditinae</taxon>
        <taxon>Mesorhabditis</taxon>
    </lineage>
</organism>
<feature type="region of interest" description="Disordered" evidence="1">
    <location>
        <begin position="1"/>
        <end position="57"/>
    </location>
</feature>
<proteinExistence type="predicted"/>
<keyword evidence="3" id="KW-1185">Reference proteome</keyword>
<feature type="compositionally biased region" description="Polar residues" evidence="1">
    <location>
        <begin position="17"/>
        <end position="34"/>
    </location>
</feature>
<accession>A0AA36D1J5</accession>
<gene>
    <name evidence="2" type="ORF">MSPICULIGERA_LOCUS16371</name>
</gene>
<reference evidence="2" key="1">
    <citation type="submission" date="2023-06" db="EMBL/GenBank/DDBJ databases">
        <authorList>
            <person name="Delattre M."/>
        </authorList>
    </citation>
    <scope>NUCLEOTIDE SEQUENCE</scope>
    <source>
        <strain evidence="2">AF72</strain>
    </source>
</reference>
<comment type="caution">
    <text evidence="2">The sequence shown here is derived from an EMBL/GenBank/DDBJ whole genome shotgun (WGS) entry which is preliminary data.</text>
</comment>
<feature type="non-terminal residue" evidence="2">
    <location>
        <position position="128"/>
    </location>
</feature>
<evidence type="ECO:0000313" key="2">
    <source>
        <dbReference type="EMBL" id="CAJ0578108.1"/>
    </source>
</evidence>
<feature type="compositionally biased region" description="Basic and acidic residues" evidence="1">
    <location>
        <begin position="36"/>
        <end position="45"/>
    </location>
</feature>
<protein>
    <submittedName>
        <fullName evidence="2">Uncharacterized protein</fullName>
    </submittedName>
</protein>
<dbReference type="AlphaFoldDB" id="A0AA36D1J5"/>
<dbReference type="Proteomes" id="UP001177023">
    <property type="component" value="Unassembled WGS sequence"/>
</dbReference>
<name>A0AA36D1J5_9BILA</name>